<feature type="modified residue" description="4-aspartylphosphate" evidence="1">
    <location>
        <position position="53"/>
    </location>
</feature>
<organism evidence="4 6">
    <name type="scientific">Polaribacter dokdonensis DSW-5</name>
    <dbReference type="NCBI Taxonomy" id="1300348"/>
    <lineage>
        <taxon>Bacteria</taxon>
        <taxon>Pseudomonadati</taxon>
        <taxon>Bacteroidota</taxon>
        <taxon>Flavobacteriia</taxon>
        <taxon>Flavobacteriales</taxon>
        <taxon>Flavobacteriaceae</taxon>
    </lineage>
</organism>
<evidence type="ECO:0000256" key="1">
    <source>
        <dbReference type="PROSITE-ProRule" id="PRU00169"/>
    </source>
</evidence>
<evidence type="ECO:0000259" key="3">
    <source>
        <dbReference type="PROSITE" id="PS50930"/>
    </source>
</evidence>
<dbReference type="EMBL" id="LGBR01000001">
    <property type="protein sequence ID" value="KOY51773.1"/>
    <property type="molecule type" value="Genomic_DNA"/>
</dbReference>
<keyword evidence="7" id="KW-1185">Reference proteome</keyword>
<dbReference type="PROSITE" id="PS50930">
    <property type="entry name" value="HTH_LYTTR"/>
    <property type="match status" value="1"/>
</dbReference>
<keyword evidence="1" id="KW-0597">Phosphoprotein</keyword>
<dbReference type="Pfam" id="PF00072">
    <property type="entry name" value="Response_reg"/>
    <property type="match status" value="1"/>
</dbReference>
<dbReference type="GO" id="GO:0000156">
    <property type="term" value="F:phosphorelay response regulator activity"/>
    <property type="evidence" value="ECO:0007669"/>
    <property type="project" value="InterPro"/>
</dbReference>
<dbReference type="Gene3D" id="2.40.50.1020">
    <property type="entry name" value="LytTr DNA-binding domain"/>
    <property type="match status" value="1"/>
</dbReference>
<dbReference type="SMART" id="SM00448">
    <property type="entry name" value="REC"/>
    <property type="match status" value="1"/>
</dbReference>
<dbReference type="InterPro" id="IPR046947">
    <property type="entry name" value="LytR-like"/>
</dbReference>
<dbReference type="PROSITE" id="PS50110">
    <property type="entry name" value="RESPONSE_REGULATORY"/>
    <property type="match status" value="1"/>
</dbReference>
<dbReference type="PANTHER" id="PTHR37299:SF1">
    <property type="entry name" value="STAGE 0 SPORULATION PROTEIN A HOMOLOG"/>
    <property type="match status" value="1"/>
</dbReference>
<dbReference type="STRING" id="1300348.I602_1333"/>
<evidence type="ECO:0000313" key="5">
    <source>
        <dbReference type="EMBL" id="SEE03507.1"/>
    </source>
</evidence>
<evidence type="ECO:0000313" key="7">
    <source>
        <dbReference type="Proteomes" id="UP000183071"/>
    </source>
</evidence>
<evidence type="ECO:0000259" key="2">
    <source>
        <dbReference type="PROSITE" id="PS50110"/>
    </source>
</evidence>
<dbReference type="InterPro" id="IPR011006">
    <property type="entry name" value="CheY-like_superfamily"/>
</dbReference>
<proteinExistence type="predicted"/>
<dbReference type="Proteomes" id="UP000037716">
    <property type="component" value="Unassembled WGS sequence"/>
</dbReference>
<dbReference type="InterPro" id="IPR001789">
    <property type="entry name" value="Sig_transdc_resp-reg_receiver"/>
</dbReference>
<evidence type="ECO:0000313" key="6">
    <source>
        <dbReference type="Proteomes" id="UP000037716"/>
    </source>
</evidence>
<feature type="domain" description="HTH LytTR-type" evidence="3">
    <location>
        <begin position="183"/>
        <end position="241"/>
    </location>
</feature>
<dbReference type="EMBL" id="FNUE01000001">
    <property type="protein sequence ID" value="SEE03507.1"/>
    <property type="molecule type" value="Genomic_DNA"/>
</dbReference>
<feature type="domain" description="Response regulatory" evidence="2">
    <location>
        <begin position="2"/>
        <end position="117"/>
    </location>
</feature>
<reference evidence="5 7" key="2">
    <citation type="submission" date="2016-10" db="EMBL/GenBank/DDBJ databases">
        <authorList>
            <person name="Varghese N."/>
            <person name="Submissions S."/>
        </authorList>
    </citation>
    <scope>NUCLEOTIDE SEQUENCE [LARGE SCALE GENOMIC DNA]</scope>
    <source>
        <strain evidence="5 7">DSW-5</strain>
    </source>
</reference>
<dbReference type="OrthoDB" id="2168082at2"/>
<dbReference type="InterPro" id="IPR007492">
    <property type="entry name" value="LytTR_DNA-bd_dom"/>
</dbReference>
<sequence length="242" mass="27813">MKLLIIDDEVFVHGIFEAICKTIKGVEIVEKFKDSRKALDFLEDSKIDMIFLDIQMPEFNGLDFLNELDKKGLQISVAIVTSNPDYAVDVINNKNVVYFIKKPLHKYSIKEAIKEAVYRKSLLEASVSLKNIKKSNEEKPTHTFFNCNRRMINLCHDDIIMIKSLEGGAKIVTNKEPMISSYSLKEIESKLPASTFIRIHKSYIVNAKKIELIYDNLVIIGKYHVPIGRTHSLKFKQYLANN</sequence>
<evidence type="ECO:0000313" key="4">
    <source>
        <dbReference type="EMBL" id="KOY51773.1"/>
    </source>
</evidence>
<gene>
    <name evidence="4" type="ORF">I602_1333</name>
    <name evidence="5" type="ORF">SAMN05444353_0437</name>
</gene>
<dbReference type="SMART" id="SM00850">
    <property type="entry name" value="LytTR"/>
    <property type="match status" value="1"/>
</dbReference>
<dbReference type="RefSeq" id="WP_053973923.1">
    <property type="nucleotide sequence ID" value="NZ_FNUE01000001.1"/>
</dbReference>
<dbReference type="PATRIC" id="fig|1300348.6.peg.1332"/>
<dbReference type="Gene3D" id="3.40.50.2300">
    <property type="match status" value="1"/>
</dbReference>
<name>A0A0M9CG35_9FLAO</name>
<dbReference type="AlphaFoldDB" id="A0A0M9CG35"/>
<dbReference type="PANTHER" id="PTHR37299">
    <property type="entry name" value="TRANSCRIPTIONAL REGULATOR-RELATED"/>
    <property type="match status" value="1"/>
</dbReference>
<comment type="caution">
    <text evidence="4">The sequence shown here is derived from an EMBL/GenBank/DDBJ whole genome shotgun (WGS) entry which is preliminary data.</text>
</comment>
<dbReference type="SUPFAM" id="SSF52172">
    <property type="entry name" value="CheY-like"/>
    <property type="match status" value="1"/>
</dbReference>
<accession>A0A0M9CG35</accession>
<dbReference type="Proteomes" id="UP000183071">
    <property type="component" value="Unassembled WGS sequence"/>
</dbReference>
<dbReference type="Pfam" id="PF04397">
    <property type="entry name" value="LytTR"/>
    <property type="match status" value="1"/>
</dbReference>
<reference evidence="4 6" key="1">
    <citation type="submission" date="2015-07" db="EMBL/GenBank/DDBJ databases">
        <title>Genome of Polaribacter dokdonenesis DSW-5, isolated from seawater off Dokdo in Korea.</title>
        <authorList>
            <person name="Yoon K."/>
            <person name="Song J.Y."/>
            <person name="Kim J.F."/>
        </authorList>
    </citation>
    <scope>NUCLEOTIDE SEQUENCE [LARGE SCALE GENOMIC DNA]</scope>
    <source>
        <strain evidence="4 6">DSW-5</strain>
    </source>
</reference>
<protein>
    <submittedName>
        <fullName evidence="4">Two component system response regulator</fullName>
    </submittedName>
    <submittedName>
        <fullName evidence="5">Two component transcriptional regulator, LytTR family</fullName>
    </submittedName>
</protein>
<dbReference type="GO" id="GO:0003677">
    <property type="term" value="F:DNA binding"/>
    <property type="evidence" value="ECO:0007669"/>
    <property type="project" value="InterPro"/>
</dbReference>